<name>A0A2P2QHR3_RHIMU</name>
<dbReference type="EMBL" id="GGEC01086068">
    <property type="protein sequence ID" value="MBX66552.1"/>
    <property type="molecule type" value="Transcribed_RNA"/>
</dbReference>
<organism evidence="1">
    <name type="scientific">Rhizophora mucronata</name>
    <name type="common">Asiatic mangrove</name>
    <dbReference type="NCBI Taxonomy" id="61149"/>
    <lineage>
        <taxon>Eukaryota</taxon>
        <taxon>Viridiplantae</taxon>
        <taxon>Streptophyta</taxon>
        <taxon>Embryophyta</taxon>
        <taxon>Tracheophyta</taxon>
        <taxon>Spermatophyta</taxon>
        <taxon>Magnoliopsida</taxon>
        <taxon>eudicotyledons</taxon>
        <taxon>Gunneridae</taxon>
        <taxon>Pentapetalae</taxon>
        <taxon>rosids</taxon>
        <taxon>fabids</taxon>
        <taxon>Malpighiales</taxon>
        <taxon>Rhizophoraceae</taxon>
        <taxon>Rhizophora</taxon>
    </lineage>
</organism>
<dbReference type="AlphaFoldDB" id="A0A2P2QHR3"/>
<reference evidence="1" key="1">
    <citation type="submission" date="2018-02" db="EMBL/GenBank/DDBJ databases">
        <title>Rhizophora mucronata_Transcriptome.</title>
        <authorList>
            <person name="Meera S.P."/>
            <person name="Sreeshan A."/>
            <person name="Augustine A."/>
        </authorList>
    </citation>
    <scope>NUCLEOTIDE SEQUENCE</scope>
    <source>
        <tissue evidence="1">Leaf</tissue>
    </source>
</reference>
<sequence>MEIQEDKLWAHFIAEATAPITRVDIFLSLLDLLHQTGTGGMDSAK</sequence>
<protein>
    <submittedName>
        <fullName evidence="1">Uncharacterized protein</fullName>
    </submittedName>
</protein>
<proteinExistence type="predicted"/>
<accession>A0A2P2QHR3</accession>
<evidence type="ECO:0000313" key="1">
    <source>
        <dbReference type="EMBL" id="MBX66552.1"/>
    </source>
</evidence>